<feature type="domain" description="N-acetyltransferase" evidence="1">
    <location>
        <begin position="1"/>
        <end position="140"/>
    </location>
</feature>
<dbReference type="PANTHER" id="PTHR43233">
    <property type="entry name" value="FAMILY N-ACETYLTRANSFERASE, PUTATIVE (AFU_ORTHOLOGUE AFUA_6G03350)-RELATED"/>
    <property type="match status" value="1"/>
</dbReference>
<protein>
    <recommendedName>
        <fullName evidence="1">N-acetyltransferase domain-containing protein</fullName>
    </recommendedName>
</protein>
<dbReference type="GeneID" id="81626673"/>
<reference evidence="2" key="1">
    <citation type="submission" date="2022-12" db="EMBL/GenBank/DDBJ databases">
        <authorList>
            <person name="Petersen C."/>
        </authorList>
    </citation>
    <scope>NUCLEOTIDE SEQUENCE</scope>
    <source>
        <strain evidence="2">IBT 30728</strain>
    </source>
</reference>
<reference evidence="2" key="2">
    <citation type="journal article" date="2023" name="IMA Fungus">
        <title>Comparative genomic study of the Penicillium genus elucidates a diverse pangenome and 15 lateral gene transfer events.</title>
        <authorList>
            <person name="Petersen C."/>
            <person name="Sorensen T."/>
            <person name="Nielsen M.R."/>
            <person name="Sondergaard T.E."/>
            <person name="Sorensen J.L."/>
            <person name="Fitzpatrick D.A."/>
            <person name="Frisvad J.C."/>
            <person name="Nielsen K.L."/>
        </authorList>
    </citation>
    <scope>NUCLEOTIDE SEQUENCE</scope>
    <source>
        <strain evidence="2">IBT 30728</strain>
    </source>
</reference>
<comment type="caution">
    <text evidence="2">The sequence shown here is derived from an EMBL/GenBank/DDBJ whole genome shotgun (WGS) entry which is preliminary data.</text>
</comment>
<organism evidence="2 3">
    <name type="scientific">Penicillium diatomitis</name>
    <dbReference type="NCBI Taxonomy" id="2819901"/>
    <lineage>
        <taxon>Eukaryota</taxon>
        <taxon>Fungi</taxon>
        <taxon>Dikarya</taxon>
        <taxon>Ascomycota</taxon>
        <taxon>Pezizomycotina</taxon>
        <taxon>Eurotiomycetes</taxon>
        <taxon>Eurotiomycetidae</taxon>
        <taxon>Eurotiales</taxon>
        <taxon>Aspergillaceae</taxon>
        <taxon>Penicillium</taxon>
    </lineage>
</organism>
<keyword evidence="3" id="KW-1185">Reference proteome</keyword>
<dbReference type="InterPro" id="IPR016181">
    <property type="entry name" value="Acyl_CoA_acyltransferase"/>
</dbReference>
<dbReference type="RefSeq" id="XP_056788359.1">
    <property type="nucleotide sequence ID" value="XM_056936424.1"/>
</dbReference>
<name>A0A9W9X209_9EURO</name>
<evidence type="ECO:0000313" key="2">
    <source>
        <dbReference type="EMBL" id="KAJ5480929.1"/>
    </source>
</evidence>
<gene>
    <name evidence="2" type="ORF">N7539_006823</name>
</gene>
<dbReference type="InterPro" id="IPR000182">
    <property type="entry name" value="GNAT_dom"/>
</dbReference>
<dbReference type="Pfam" id="PF13508">
    <property type="entry name" value="Acetyltransf_7"/>
    <property type="match status" value="1"/>
</dbReference>
<evidence type="ECO:0000313" key="3">
    <source>
        <dbReference type="Proteomes" id="UP001148312"/>
    </source>
</evidence>
<dbReference type="InterPro" id="IPR053144">
    <property type="entry name" value="Acetyltransferase_Butenolide"/>
</dbReference>
<accession>A0A9W9X209</accession>
<dbReference type="EMBL" id="JAPWDQ010000009">
    <property type="protein sequence ID" value="KAJ5480929.1"/>
    <property type="molecule type" value="Genomic_DNA"/>
</dbReference>
<dbReference type="AlphaFoldDB" id="A0A9W9X209"/>
<dbReference type="GO" id="GO:0016747">
    <property type="term" value="F:acyltransferase activity, transferring groups other than amino-acyl groups"/>
    <property type="evidence" value="ECO:0007669"/>
    <property type="project" value="InterPro"/>
</dbReference>
<dbReference type="PANTHER" id="PTHR43233:SF1">
    <property type="entry name" value="FAMILY N-ACETYLTRANSFERASE, PUTATIVE (AFU_ORTHOLOGUE AFUA_6G03350)-RELATED"/>
    <property type="match status" value="1"/>
</dbReference>
<dbReference type="Gene3D" id="3.40.630.30">
    <property type="match status" value="1"/>
</dbReference>
<sequence length="171" mass="18611">MPEDVLQAMVEKSFCFGLYEITTGPRAGTTAGNGNGNGSDSISAETGLCQIGFARLVGDMVTFVYVTDLYVLQEYQGRGVGGWLIDCIGEMVEGMPWLRWAMLRTSMEKSQKAYEKRLGMGVLRSGDVREGPVMMGRKGGCGGGLKGMAMNLENTWEMERVTVRSGNGRLM</sequence>
<dbReference type="Proteomes" id="UP001148312">
    <property type="component" value="Unassembled WGS sequence"/>
</dbReference>
<dbReference type="SUPFAM" id="SSF55729">
    <property type="entry name" value="Acyl-CoA N-acyltransferases (Nat)"/>
    <property type="match status" value="1"/>
</dbReference>
<proteinExistence type="predicted"/>
<dbReference type="CDD" id="cd04301">
    <property type="entry name" value="NAT_SF"/>
    <property type="match status" value="1"/>
</dbReference>
<evidence type="ECO:0000259" key="1">
    <source>
        <dbReference type="PROSITE" id="PS51186"/>
    </source>
</evidence>
<dbReference type="PROSITE" id="PS51186">
    <property type="entry name" value="GNAT"/>
    <property type="match status" value="1"/>
</dbReference>